<accession>E5R1B2</accession>
<feature type="region of interest" description="Disordered" evidence="1">
    <location>
        <begin position="15"/>
        <end position="84"/>
    </location>
</feature>
<dbReference type="EMBL" id="DS989822">
    <property type="protein sequence ID" value="EFQ97663.1"/>
    <property type="molecule type" value="Genomic_DNA"/>
</dbReference>
<feature type="compositionally biased region" description="Low complexity" evidence="1">
    <location>
        <begin position="21"/>
        <end position="49"/>
    </location>
</feature>
<proteinExistence type="predicted"/>
<dbReference type="Proteomes" id="UP000002669">
    <property type="component" value="Unassembled WGS sequence"/>
</dbReference>
<dbReference type="GeneID" id="10031935"/>
<name>E5R1B2_ARTGP</name>
<evidence type="ECO:0000313" key="3">
    <source>
        <dbReference type="Proteomes" id="UP000002669"/>
    </source>
</evidence>
<sequence>MANQTLQGNSQFAHPLQHLHQQASATTLSQTAALNGQSTSTSSQTNSLQDIRLYPSNPQTGAEMRSQMQSQPASDQQLQAQPQETCGRTATAQFLQNVNLVAEAAKRAQMGILMRDFEEISFD</sequence>
<keyword evidence="3" id="KW-1185">Reference proteome</keyword>
<dbReference type="RefSeq" id="XP_003176615.1">
    <property type="nucleotide sequence ID" value="XM_003176567.1"/>
</dbReference>
<reference evidence="3" key="1">
    <citation type="journal article" date="2012" name="MBio">
        <title>Comparative genome analysis of Trichophyton rubrum and related dermatophytes reveals candidate genes involved in infection.</title>
        <authorList>
            <person name="Martinez D.A."/>
            <person name="Oliver B.G."/>
            <person name="Graeser Y."/>
            <person name="Goldberg J.M."/>
            <person name="Li W."/>
            <person name="Martinez-Rossi N.M."/>
            <person name="Monod M."/>
            <person name="Shelest E."/>
            <person name="Barton R.C."/>
            <person name="Birch E."/>
            <person name="Brakhage A.A."/>
            <person name="Chen Z."/>
            <person name="Gurr S.J."/>
            <person name="Heiman D."/>
            <person name="Heitman J."/>
            <person name="Kosti I."/>
            <person name="Rossi A."/>
            <person name="Saif S."/>
            <person name="Samalova M."/>
            <person name="Saunders C.W."/>
            <person name="Shea T."/>
            <person name="Summerbell R.C."/>
            <person name="Xu J."/>
            <person name="Young S."/>
            <person name="Zeng Q."/>
            <person name="Birren B.W."/>
            <person name="Cuomo C.A."/>
            <person name="White T.C."/>
        </authorList>
    </citation>
    <scope>NUCLEOTIDE SEQUENCE [LARGE SCALE GENOMIC DNA]</scope>
    <source>
        <strain evidence="3">ATCC MYA-4604 / CBS 118893</strain>
    </source>
</reference>
<evidence type="ECO:0000313" key="2">
    <source>
        <dbReference type="EMBL" id="EFQ97663.1"/>
    </source>
</evidence>
<feature type="compositionally biased region" description="Polar residues" evidence="1">
    <location>
        <begin position="56"/>
        <end position="84"/>
    </location>
</feature>
<organism evidence="3">
    <name type="scientific">Arthroderma gypseum (strain ATCC MYA-4604 / CBS 118893)</name>
    <name type="common">Microsporum gypseum</name>
    <dbReference type="NCBI Taxonomy" id="535722"/>
    <lineage>
        <taxon>Eukaryota</taxon>
        <taxon>Fungi</taxon>
        <taxon>Dikarya</taxon>
        <taxon>Ascomycota</taxon>
        <taxon>Pezizomycotina</taxon>
        <taxon>Eurotiomycetes</taxon>
        <taxon>Eurotiomycetidae</taxon>
        <taxon>Onygenales</taxon>
        <taxon>Arthrodermataceae</taxon>
        <taxon>Nannizzia</taxon>
    </lineage>
</organism>
<evidence type="ECO:0008006" key="4">
    <source>
        <dbReference type="Google" id="ProtNLM"/>
    </source>
</evidence>
<dbReference type="eggNOG" id="ENOG502SXB2">
    <property type="taxonomic scope" value="Eukaryota"/>
</dbReference>
<gene>
    <name evidence="2" type="ORF">MGYG_00703</name>
</gene>
<dbReference type="OMA" id="AADTYPH"/>
<dbReference type="InParanoid" id="E5R1B2"/>
<dbReference type="OrthoDB" id="4174202at2759"/>
<dbReference type="HOGENOM" id="CLU_2014710_0_0_1"/>
<dbReference type="AlphaFoldDB" id="E5R1B2"/>
<protein>
    <recommendedName>
        <fullName evidence="4">Thiol methyltransferase</fullName>
    </recommendedName>
</protein>
<dbReference type="VEuPathDB" id="FungiDB:MGYG_00703"/>
<evidence type="ECO:0000256" key="1">
    <source>
        <dbReference type="SAM" id="MobiDB-lite"/>
    </source>
</evidence>